<reference evidence="2" key="1">
    <citation type="submission" date="2015-08" db="EMBL/GenBank/DDBJ databases">
        <authorList>
            <person name="Varghese N."/>
        </authorList>
    </citation>
    <scope>NUCLEOTIDE SEQUENCE [LARGE SCALE GENOMIC DNA]</scope>
    <source>
        <strain evidence="2">DSM 27808</strain>
    </source>
</reference>
<dbReference type="AlphaFoldDB" id="A0A0K6H871"/>
<dbReference type="Proteomes" id="UP000182598">
    <property type="component" value="Unassembled WGS sequence"/>
</dbReference>
<accession>A0A0K6H871</accession>
<name>A0A0K6H871_9GAMM</name>
<dbReference type="RefSeq" id="WP_055439378.1">
    <property type="nucleotide sequence ID" value="NZ_CYHB01000005.1"/>
</dbReference>
<dbReference type="EMBL" id="CYHB01000005">
    <property type="protein sequence ID" value="CUA87186.1"/>
    <property type="molecule type" value="Genomic_DNA"/>
</dbReference>
<protein>
    <submittedName>
        <fullName evidence="1">Uncharacterized protein</fullName>
    </submittedName>
</protein>
<proteinExistence type="predicted"/>
<evidence type="ECO:0000313" key="1">
    <source>
        <dbReference type="EMBL" id="CUA87186.1"/>
    </source>
</evidence>
<sequence>MRIIIIIGLLLTFFYMNTLEYDLRGTDLYVKWPETEMQMLNITATDEALVYPHVLDAQRRRRYLYVLRAVTYFFECGEGRAIISLQGDLEVYVINVTNLQSKRFSYDEFRNYAEMQNLNVELDTEKYNPRFDKIEKLKITEDCTEF</sequence>
<gene>
    <name evidence="1" type="ORF">Ga0061064_1718</name>
</gene>
<evidence type="ECO:0000313" key="2">
    <source>
        <dbReference type="Proteomes" id="UP000182598"/>
    </source>
</evidence>
<keyword evidence="2" id="KW-1185">Reference proteome</keyword>
<organism evidence="1 2">
    <name type="scientific">Pseudidiomarina woesei</name>
    <dbReference type="NCBI Taxonomy" id="1381080"/>
    <lineage>
        <taxon>Bacteria</taxon>
        <taxon>Pseudomonadati</taxon>
        <taxon>Pseudomonadota</taxon>
        <taxon>Gammaproteobacteria</taxon>
        <taxon>Alteromonadales</taxon>
        <taxon>Idiomarinaceae</taxon>
        <taxon>Pseudidiomarina</taxon>
    </lineage>
</organism>